<feature type="transmembrane region" description="Helical" evidence="1">
    <location>
        <begin position="176"/>
        <end position="195"/>
    </location>
</feature>
<comment type="caution">
    <text evidence="2">The sequence shown here is derived from an EMBL/GenBank/DDBJ whole genome shotgun (WGS) entry which is preliminary data.</text>
</comment>
<keyword evidence="1" id="KW-1133">Transmembrane helix</keyword>
<proteinExistence type="predicted"/>
<evidence type="ECO:0000313" key="2">
    <source>
        <dbReference type="EMBL" id="PWA30675.1"/>
    </source>
</evidence>
<reference evidence="2 3" key="1">
    <citation type="journal article" date="2018" name="G3 (Bethesda)">
        <title>A High-Quality Reference Genome for the Invasive Mosquitofish Gambusia affinis Using a Chicago Library.</title>
        <authorList>
            <person name="Hoffberg S.L."/>
            <person name="Troendle N.J."/>
            <person name="Glenn T.C."/>
            <person name="Mahmud O."/>
            <person name="Louha S."/>
            <person name="Chalopin D."/>
            <person name="Bennetzen J.L."/>
            <person name="Mauricio R."/>
        </authorList>
    </citation>
    <scope>NUCLEOTIDE SEQUENCE [LARGE SCALE GENOMIC DNA]</scope>
    <source>
        <strain evidence="2">NE01/NJP1002.9</strain>
        <tissue evidence="2">Muscle</tissue>
    </source>
</reference>
<dbReference type="Proteomes" id="UP000250572">
    <property type="component" value="Unassembled WGS sequence"/>
</dbReference>
<feature type="transmembrane region" description="Helical" evidence="1">
    <location>
        <begin position="114"/>
        <end position="139"/>
    </location>
</feature>
<gene>
    <name evidence="2" type="ORF">CCH79_00009252</name>
</gene>
<keyword evidence="3" id="KW-1185">Reference proteome</keyword>
<evidence type="ECO:0000313" key="3">
    <source>
        <dbReference type="Proteomes" id="UP000250572"/>
    </source>
</evidence>
<protein>
    <submittedName>
        <fullName evidence="2">Uncharacterized protein</fullName>
    </submittedName>
</protein>
<accession>A0A315W4B8</accession>
<organism evidence="2 3">
    <name type="scientific">Gambusia affinis</name>
    <name type="common">Western mosquitofish</name>
    <name type="synonym">Heterandria affinis</name>
    <dbReference type="NCBI Taxonomy" id="33528"/>
    <lineage>
        <taxon>Eukaryota</taxon>
        <taxon>Metazoa</taxon>
        <taxon>Chordata</taxon>
        <taxon>Craniata</taxon>
        <taxon>Vertebrata</taxon>
        <taxon>Euteleostomi</taxon>
        <taxon>Actinopterygii</taxon>
        <taxon>Neopterygii</taxon>
        <taxon>Teleostei</taxon>
        <taxon>Neoteleostei</taxon>
        <taxon>Acanthomorphata</taxon>
        <taxon>Ovalentaria</taxon>
        <taxon>Atherinomorphae</taxon>
        <taxon>Cyprinodontiformes</taxon>
        <taxon>Poeciliidae</taxon>
        <taxon>Poeciliinae</taxon>
        <taxon>Gambusia</taxon>
    </lineage>
</organism>
<keyword evidence="1" id="KW-0472">Membrane</keyword>
<name>A0A315W4B8_GAMAF</name>
<keyword evidence="1" id="KW-0812">Transmembrane</keyword>
<dbReference type="AlphaFoldDB" id="A0A315W4B8"/>
<dbReference type="STRING" id="33528.ENSGAFP00000029454"/>
<sequence length="239" mass="26517">MGSGGLLVPISSYVPGERRGHPGQVAMFPAALPLWEQCCRKVSLTASSWEYLATSASFRDSKRGFMSSNMAAEREDSAFESMWRHFSTWFDVESTATIAGGSLAMASQRNPNKLLLLGCACSNLLGLLGSLLGFGIYIYVFNTAKNREPCSTTSYSHYRCYQEELEDYTSSLTLQLLLYDTVTVVLHFLFCWVTWSRGFVFGREITGLPSKLTPLFFSQAPPDNSSLNAELSAQPGHRR</sequence>
<dbReference type="EMBL" id="NHOQ01000347">
    <property type="protein sequence ID" value="PWA30675.1"/>
    <property type="molecule type" value="Genomic_DNA"/>
</dbReference>
<evidence type="ECO:0000256" key="1">
    <source>
        <dbReference type="SAM" id="Phobius"/>
    </source>
</evidence>